<evidence type="ECO:0000256" key="6">
    <source>
        <dbReference type="SAM" id="MobiDB-lite"/>
    </source>
</evidence>
<keyword evidence="2" id="KW-0479">Metal-binding</keyword>
<feature type="domain" description="Arf-GAP" evidence="7">
    <location>
        <begin position="12"/>
        <end position="96"/>
    </location>
</feature>
<protein>
    <recommendedName>
        <fullName evidence="7">Arf-GAP domain-containing protein</fullName>
    </recommendedName>
</protein>
<dbReference type="GO" id="GO:0005096">
    <property type="term" value="F:GTPase activator activity"/>
    <property type="evidence" value="ECO:0007669"/>
    <property type="project" value="UniProtKB-KW"/>
</dbReference>
<reference evidence="8" key="1">
    <citation type="submission" date="2021-01" db="EMBL/GenBank/DDBJ databases">
        <authorList>
            <person name="Corre E."/>
            <person name="Pelletier E."/>
            <person name="Niang G."/>
            <person name="Scheremetjew M."/>
            <person name="Finn R."/>
            <person name="Kale V."/>
            <person name="Holt S."/>
            <person name="Cochrane G."/>
            <person name="Meng A."/>
            <person name="Brown T."/>
            <person name="Cohen L."/>
        </authorList>
    </citation>
    <scope>NUCLEOTIDE SEQUENCE</scope>
    <source>
        <strain evidence="8">CCMP3105</strain>
    </source>
</reference>
<dbReference type="EMBL" id="HBNR01039861">
    <property type="protein sequence ID" value="CAE4598010.1"/>
    <property type="molecule type" value="Transcribed_RNA"/>
</dbReference>
<proteinExistence type="predicted"/>
<dbReference type="GO" id="GO:0032012">
    <property type="term" value="P:regulation of ARF protein signal transduction"/>
    <property type="evidence" value="ECO:0007669"/>
    <property type="project" value="TreeGrafter"/>
</dbReference>
<evidence type="ECO:0000313" key="8">
    <source>
        <dbReference type="EMBL" id="CAE4598010.1"/>
    </source>
</evidence>
<dbReference type="InterPro" id="IPR001164">
    <property type="entry name" value="ArfGAP_dom"/>
</dbReference>
<dbReference type="GO" id="GO:0000139">
    <property type="term" value="C:Golgi membrane"/>
    <property type="evidence" value="ECO:0007669"/>
    <property type="project" value="TreeGrafter"/>
</dbReference>
<keyword evidence="4" id="KW-0862">Zinc</keyword>
<dbReference type="InterPro" id="IPR038508">
    <property type="entry name" value="ArfGAP_dom_sf"/>
</dbReference>
<evidence type="ECO:0000256" key="5">
    <source>
        <dbReference type="PROSITE-ProRule" id="PRU00288"/>
    </source>
</evidence>
<dbReference type="PRINTS" id="PR00405">
    <property type="entry name" value="REVINTRACTNG"/>
</dbReference>
<dbReference type="PANTHER" id="PTHR46395:SF1">
    <property type="entry name" value="ADP-RIBOSYLATION FACTOR GTPASE-ACTIVATING PROTEIN 1"/>
    <property type="match status" value="1"/>
</dbReference>
<feature type="region of interest" description="Disordered" evidence="6">
    <location>
        <begin position="175"/>
        <end position="197"/>
    </location>
</feature>
<evidence type="ECO:0000259" key="7">
    <source>
        <dbReference type="PROSITE" id="PS50115"/>
    </source>
</evidence>
<dbReference type="PROSITE" id="PS50115">
    <property type="entry name" value="ARFGAP"/>
    <property type="match status" value="1"/>
</dbReference>
<feature type="compositionally biased region" description="Low complexity" evidence="6">
    <location>
        <begin position="440"/>
        <end position="452"/>
    </location>
</feature>
<dbReference type="GO" id="GO:0030100">
    <property type="term" value="P:regulation of endocytosis"/>
    <property type="evidence" value="ECO:0007669"/>
    <property type="project" value="TreeGrafter"/>
</dbReference>
<keyword evidence="1" id="KW-0343">GTPase activation</keyword>
<keyword evidence="3 5" id="KW-0863">Zinc-finger</keyword>
<dbReference type="SMART" id="SM00105">
    <property type="entry name" value="ArfGap"/>
    <property type="match status" value="1"/>
</dbReference>
<evidence type="ECO:0000256" key="4">
    <source>
        <dbReference type="ARBA" id="ARBA00022833"/>
    </source>
</evidence>
<feature type="compositionally biased region" description="Low complexity" evidence="6">
    <location>
        <begin position="462"/>
        <end position="471"/>
    </location>
</feature>
<dbReference type="CDD" id="cd08830">
    <property type="entry name" value="ArfGap_ArfGap1"/>
    <property type="match status" value="1"/>
</dbReference>
<sequence>MSDKNVAMNMPPDVEARIRAMPGNQTCADCSNIKPQWASVTYGTLVCLECSGQHRSLGVHLSFVRSVQMDAWKPDEIARMEKSGGNQALVEYLSSRGIDKGWPIAAKYNTKQAAYFKERLTRWVQGKTEPPPDPGRYDPVSGGDAQGAEPLPGETTDEYNARQARLRERARERLRQKFGDKGMGGVGSEPTPTTNEGLDIGGLGRFVGGAVGGAVCGVGNFLKSNVIENEGLHSTLRGTVGAVGETAGGAWSSIRRSIGDSDTVGGLVGGLKRHTIDEDGALRQGLGWTAGAVGSVWEKASNGIGDLMADGSGGQATPGAPTCSKGHMLRAEPRSDMKCSLCSTRGTRYCCSQGCRYDICTKCWEKPKGPNQKNSMSFDDDEWGSGWEDPSEKAPPPEPTKDDINKMAQDLGMKLSAGPAPVSSPGGGIAAAQRPRSETAPAASAAPAQQSPDGSPKRTVSGALGAGATPAKPKKKGLDESDDFFSEFGL</sequence>
<gene>
    <name evidence="8" type="ORF">AMON00008_LOCUS27626</name>
</gene>
<feature type="compositionally biased region" description="Acidic residues" evidence="6">
    <location>
        <begin position="480"/>
        <end position="490"/>
    </location>
</feature>
<name>A0A7S4QYP8_9DINO</name>
<evidence type="ECO:0000256" key="1">
    <source>
        <dbReference type="ARBA" id="ARBA00022468"/>
    </source>
</evidence>
<dbReference type="Gene3D" id="1.10.220.150">
    <property type="entry name" value="Arf GTPase activating protein"/>
    <property type="match status" value="1"/>
</dbReference>
<dbReference type="PANTHER" id="PTHR46395">
    <property type="entry name" value="ADP-RIBOSYLATION FACTOR GTPASE-ACTIVATING PROTEIN 1"/>
    <property type="match status" value="1"/>
</dbReference>
<dbReference type="Pfam" id="PF01412">
    <property type="entry name" value="ArfGap"/>
    <property type="match status" value="1"/>
</dbReference>
<accession>A0A7S4QYP8</accession>
<feature type="region of interest" description="Disordered" evidence="6">
    <location>
        <begin position="123"/>
        <end position="159"/>
    </location>
</feature>
<organism evidence="8">
    <name type="scientific">Alexandrium monilatum</name>
    <dbReference type="NCBI Taxonomy" id="311494"/>
    <lineage>
        <taxon>Eukaryota</taxon>
        <taxon>Sar</taxon>
        <taxon>Alveolata</taxon>
        <taxon>Dinophyceae</taxon>
        <taxon>Gonyaulacales</taxon>
        <taxon>Pyrocystaceae</taxon>
        <taxon>Alexandrium</taxon>
    </lineage>
</organism>
<evidence type="ECO:0000256" key="2">
    <source>
        <dbReference type="ARBA" id="ARBA00022723"/>
    </source>
</evidence>
<dbReference type="InterPro" id="IPR037278">
    <property type="entry name" value="ARFGAP/RecO"/>
</dbReference>
<dbReference type="SUPFAM" id="SSF57863">
    <property type="entry name" value="ArfGap/RecO-like zinc finger"/>
    <property type="match status" value="1"/>
</dbReference>
<dbReference type="AlphaFoldDB" id="A0A7S4QYP8"/>
<evidence type="ECO:0000256" key="3">
    <source>
        <dbReference type="ARBA" id="ARBA00022771"/>
    </source>
</evidence>
<dbReference type="GO" id="GO:0008270">
    <property type="term" value="F:zinc ion binding"/>
    <property type="evidence" value="ECO:0007669"/>
    <property type="project" value="UniProtKB-KW"/>
</dbReference>
<feature type="region of interest" description="Disordered" evidence="6">
    <location>
        <begin position="368"/>
        <end position="490"/>
    </location>
</feature>